<gene>
    <name evidence="3" type="ORF">A3Q56_02765</name>
</gene>
<dbReference type="AlphaFoldDB" id="A0A177B598"/>
<dbReference type="Gene3D" id="3.40.50.10300">
    <property type="entry name" value="CoaB-like"/>
    <property type="match status" value="1"/>
</dbReference>
<dbReference type="OrthoDB" id="70224at2759"/>
<evidence type="ECO:0000313" key="4">
    <source>
        <dbReference type="Proteomes" id="UP000078046"/>
    </source>
</evidence>
<evidence type="ECO:0000313" key="3">
    <source>
        <dbReference type="EMBL" id="OAF69445.1"/>
    </source>
</evidence>
<dbReference type="GO" id="GO:0003824">
    <property type="term" value="F:catalytic activity"/>
    <property type="evidence" value="ECO:0007669"/>
    <property type="project" value="UniProtKB-ARBA"/>
</dbReference>
<dbReference type="GO" id="GO:0015937">
    <property type="term" value="P:coenzyme A biosynthetic process"/>
    <property type="evidence" value="ECO:0007669"/>
    <property type="project" value="UniProtKB-ARBA"/>
</dbReference>
<dbReference type="Proteomes" id="UP000078046">
    <property type="component" value="Unassembled WGS sequence"/>
</dbReference>
<evidence type="ECO:0000256" key="1">
    <source>
        <dbReference type="ARBA" id="ARBA00005703"/>
    </source>
</evidence>
<organism evidence="3 4">
    <name type="scientific">Intoshia linei</name>
    <dbReference type="NCBI Taxonomy" id="1819745"/>
    <lineage>
        <taxon>Eukaryota</taxon>
        <taxon>Metazoa</taxon>
        <taxon>Spiralia</taxon>
        <taxon>Lophotrochozoa</taxon>
        <taxon>Mesozoa</taxon>
        <taxon>Orthonectida</taxon>
        <taxon>Rhopaluridae</taxon>
        <taxon>Intoshia</taxon>
    </lineage>
</organism>
<evidence type="ECO:0000259" key="2">
    <source>
        <dbReference type="Pfam" id="PF04127"/>
    </source>
</evidence>
<proteinExistence type="inferred from homology"/>
<sequence>MLTLNVDLNLHEKYKNVLENVKNFLKTNKNQHKLAFVTSGGTCAPIEKNSVRNLENFSTGHRGATSVEYFLENDYKVLMLKRDNCSMPFNNFIEGKCIDELFYLENGVKVLNSDKIENLLKKIERYKSNLHIVNFKIIEDYLYLLIKICKLTGSIYGKNAIFYLCAAVSDFYIPYNERSQHKLSFSEDSQKEIIFKFKNVPKVITEIINDENCKFSYIVTFKLETNINQLEQNMKLALQKYNHNVVIGNLIYTRYQQVYLLENGGTIEIIKSNPVDEKLIQKIIQLHNQFIQN</sequence>
<dbReference type="EMBL" id="LWCA01000280">
    <property type="protein sequence ID" value="OAF69445.1"/>
    <property type="molecule type" value="Genomic_DNA"/>
</dbReference>
<accession>A0A177B598</accession>
<protein>
    <recommendedName>
        <fullName evidence="2">DNA/pantothenate metabolism flavoprotein C-terminal domain-containing protein</fullName>
    </recommendedName>
</protein>
<dbReference type="InterPro" id="IPR007085">
    <property type="entry name" value="DNA/pantothenate-metab_flavo_C"/>
</dbReference>
<reference evidence="3 4" key="1">
    <citation type="submission" date="2016-04" db="EMBL/GenBank/DDBJ databases">
        <title>The genome of Intoshia linei affirms orthonectids as highly simplified spiralians.</title>
        <authorList>
            <person name="Mikhailov K.V."/>
            <person name="Slusarev G.S."/>
            <person name="Nikitin M.A."/>
            <person name="Logacheva M.D."/>
            <person name="Penin A."/>
            <person name="Aleoshin V."/>
            <person name="Panchin Y.V."/>
        </authorList>
    </citation>
    <scope>NUCLEOTIDE SEQUENCE [LARGE SCALE GENOMIC DNA]</scope>
    <source>
        <strain evidence="3">Intl2013</strain>
        <tissue evidence="3">Whole animal</tissue>
    </source>
</reference>
<comment type="similarity">
    <text evidence="1">Belongs to the PPC synthetase family.</text>
</comment>
<name>A0A177B598_9BILA</name>
<keyword evidence="4" id="KW-1185">Reference proteome</keyword>
<feature type="domain" description="DNA/pantothenate metabolism flavoprotein C-terminal" evidence="2">
    <location>
        <begin position="157"/>
        <end position="256"/>
    </location>
</feature>
<dbReference type="Pfam" id="PF04127">
    <property type="entry name" value="DFP"/>
    <property type="match status" value="1"/>
</dbReference>
<dbReference type="InterPro" id="IPR035929">
    <property type="entry name" value="CoaB-like_sf"/>
</dbReference>
<dbReference type="SUPFAM" id="SSF102645">
    <property type="entry name" value="CoaB-like"/>
    <property type="match status" value="1"/>
</dbReference>
<comment type="caution">
    <text evidence="3">The sequence shown here is derived from an EMBL/GenBank/DDBJ whole genome shotgun (WGS) entry which is preliminary data.</text>
</comment>